<organism evidence="8 9">
    <name type="scientific">Maylandia zebra</name>
    <name type="common">zebra mbuna</name>
    <dbReference type="NCBI Taxonomy" id="106582"/>
    <lineage>
        <taxon>Eukaryota</taxon>
        <taxon>Metazoa</taxon>
        <taxon>Chordata</taxon>
        <taxon>Craniata</taxon>
        <taxon>Vertebrata</taxon>
        <taxon>Euteleostomi</taxon>
        <taxon>Actinopterygii</taxon>
        <taxon>Neopterygii</taxon>
        <taxon>Teleostei</taxon>
        <taxon>Neoteleostei</taxon>
        <taxon>Acanthomorphata</taxon>
        <taxon>Ovalentaria</taxon>
        <taxon>Cichlomorphae</taxon>
        <taxon>Cichliformes</taxon>
        <taxon>Cichlidae</taxon>
        <taxon>African cichlids</taxon>
        <taxon>Pseudocrenilabrinae</taxon>
        <taxon>Haplochromini</taxon>
        <taxon>Maylandia</taxon>
        <taxon>Maylandia zebra complex</taxon>
    </lineage>
</organism>
<reference evidence="8" key="3">
    <citation type="submission" date="2025-09" db="UniProtKB">
        <authorList>
            <consortium name="Ensembl"/>
        </authorList>
    </citation>
    <scope>IDENTIFICATION</scope>
</reference>
<keyword evidence="4 7" id="KW-0256">Endoplasmic reticulum</keyword>
<protein>
    <recommendedName>
        <fullName evidence="7">Derlin</fullName>
    </recommendedName>
</protein>
<evidence type="ECO:0000313" key="9">
    <source>
        <dbReference type="Proteomes" id="UP000265160"/>
    </source>
</evidence>
<evidence type="ECO:0000256" key="4">
    <source>
        <dbReference type="ARBA" id="ARBA00022824"/>
    </source>
</evidence>
<dbReference type="GO" id="GO:0006950">
    <property type="term" value="P:response to stress"/>
    <property type="evidence" value="ECO:0007669"/>
    <property type="project" value="UniProtKB-ARBA"/>
</dbReference>
<dbReference type="Pfam" id="PF04511">
    <property type="entry name" value="DER1"/>
    <property type="match status" value="1"/>
</dbReference>
<evidence type="ECO:0000256" key="7">
    <source>
        <dbReference type="RuleBase" id="RU363059"/>
    </source>
</evidence>
<evidence type="ECO:0000256" key="2">
    <source>
        <dbReference type="ARBA" id="ARBA00008917"/>
    </source>
</evidence>
<comment type="similarity">
    <text evidence="2 7">Belongs to the derlin family.</text>
</comment>
<dbReference type="AlphaFoldDB" id="A0A3P9DNT1"/>
<name>A0A3P9DNT1_9CICH</name>
<sequence>MSGLSSCGSLSLLHHLPCIHCRCLPLSPVTARCSLCCVFWSHVLPGFQIFCIPSSSFPFFYIFQSPSSIVQIAGGVFMFLFGGLLMTIFGTFVSLVFLGQASTIMLVYVWSRRNPNVRINFFGLLNVQAPFLPWVLTGFSLLLGSIIVDLLGIAVGHVYFFLEDVFPNQPGGGRWL</sequence>
<comment type="caution">
    <text evidence="7">Lacks conserved residue(s) required for the propagation of feature annotation.</text>
</comment>
<evidence type="ECO:0000256" key="5">
    <source>
        <dbReference type="ARBA" id="ARBA00022989"/>
    </source>
</evidence>
<evidence type="ECO:0000256" key="6">
    <source>
        <dbReference type="ARBA" id="ARBA00023136"/>
    </source>
</evidence>
<dbReference type="InterPro" id="IPR007599">
    <property type="entry name" value="DER1"/>
</dbReference>
<dbReference type="Proteomes" id="UP000265160">
    <property type="component" value="LG22"/>
</dbReference>
<evidence type="ECO:0000256" key="3">
    <source>
        <dbReference type="ARBA" id="ARBA00022692"/>
    </source>
</evidence>
<dbReference type="GO" id="GO:0005789">
    <property type="term" value="C:endoplasmic reticulum membrane"/>
    <property type="evidence" value="ECO:0007669"/>
    <property type="project" value="UniProtKB-SubCell"/>
</dbReference>
<dbReference type="GeneTree" id="ENSGT00530000063156"/>
<accession>A0A3P9DNT1</accession>
<dbReference type="PANTHER" id="PTHR11009">
    <property type="entry name" value="DER1-LIKE PROTEIN, DERLIN"/>
    <property type="match status" value="1"/>
</dbReference>
<keyword evidence="6 7" id="KW-0472">Membrane</keyword>
<gene>
    <name evidence="8" type="primary">DERL2</name>
</gene>
<keyword evidence="5 7" id="KW-1133">Transmembrane helix</keyword>
<comment type="subcellular location">
    <subcellularLocation>
        <location evidence="1 7">Endoplasmic reticulum membrane</location>
        <topology evidence="1 7">Multi-pass membrane protein</topology>
    </subcellularLocation>
</comment>
<dbReference type="STRING" id="106582.ENSMZEP00005036109"/>
<keyword evidence="9" id="KW-1185">Reference proteome</keyword>
<feature type="transmembrane region" description="Helical" evidence="7">
    <location>
        <begin position="88"/>
        <end position="110"/>
    </location>
</feature>
<evidence type="ECO:0000313" key="8">
    <source>
        <dbReference type="Ensembl" id="ENSMZEP00005036109.1"/>
    </source>
</evidence>
<comment type="function">
    <text evidence="7">Functional component of endoplasmic reticulum-associated degradation (ERAD) for misfolded lumenal proteins. May act by forming a channel that allows the retrotranslocation of misfolded proteins into the cytosol where they are ubiquitinated and degraded by the proteasome.</text>
</comment>
<feature type="transmembrane region" description="Helical" evidence="7">
    <location>
        <begin position="131"/>
        <end position="162"/>
    </location>
</feature>
<proteinExistence type="inferred from homology"/>
<dbReference type="Ensembl" id="ENSMZET00005037383.1">
    <property type="protein sequence ID" value="ENSMZEP00005036109.1"/>
    <property type="gene ID" value="ENSMZEG00005026947.1"/>
</dbReference>
<evidence type="ECO:0000256" key="1">
    <source>
        <dbReference type="ARBA" id="ARBA00004477"/>
    </source>
</evidence>
<keyword evidence="3 7" id="KW-0812">Transmembrane</keyword>
<reference evidence="8 9" key="1">
    <citation type="journal article" date="2014" name="Nature">
        <title>The genomic substrate for adaptive radiation in African cichlid fish.</title>
        <authorList>
            <person name="Brawand D."/>
            <person name="Wagner C.E."/>
            <person name="Li Y.I."/>
            <person name="Malinsky M."/>
            <person name="Keller I."/>
            <person name="Fan S."/>
            <person name="Simakov O."/>
            <person name="Ng A.Y."/>
            <person name="Lim Z.W."/>
            <person name="Bezault E."/>
            <person name="Turner-Maier J."/>
            <person name="Johnson J."/>
            <person name="Alcazar R."/>
            <person name="Noh H.J."/>
            <person name="Russell P."/>
            <person name="Aken B."/>
            <person name="Alfoldi J."/>
            <person name="Amemiya C."/>
            <person name="Azzouzi N."/>
            <person name="Baroiller J.F."/>
            <person name="Barloy-Hubler F."/>
            <person name="Berlin A."/>
            <person name="Bloomquist R."/>
            <person name="Carleton K.L."/>
            <person name="Conte M.A."/>
            <person name="D'Cotta H."/>
            <person name="Eshel O."/>
            <person name="Gaffney L."/>
            <person name="Galibert F."/>
            <person name="Gante H.F."/>
            <person name="Gnerre S."/>
            <person name="Greuter L."/>
            <person name="Guyon R."/>
            <person name="Haddad N.S."/>
            <person name="Haerty W."/>
            <person name="Harris R.M."/>
            <person name="Hofmann H.A."/>
            <person name="Hourlier T."/>
            <person name="Hulata G."/>
            <person name="Jaffe D.B."/>
            <person name="Lara M."/>
            <person name="Lee A.P."/>
            <person name="MacCallum I."/>
            <person name="Mwaiko S."/>
            <person name="Nikaido M."/>
            <person name="Nishihara H."/>
            <person name="Ozouf-Costaz C."/>
            <person name="Penman D.J."/>
            <person name="Przybylski D."/>
            <person name="Rakotomanga M."/>
            <person name="Renn S.C.P."/>
            <person name="Ribeiro F.J."/>
            <person name="Ron M."/>
            <person name="Salzburger W."/>
            <person name="Sanchez-Pulido L."/>
            <person name="Santos M.E."/>
            <person name="Searle S."/>
            <person name="Sharpe T."/>
            <person name="Swofford R."/>
            <person name="Tan F.J."/>
            <person name="Williams L."/>
            <person name="Young S."/>
            <person name="Yin S."/>
            <person name="Okada N."/>
            <person name="Kocher T.D."/>
            <person name="Miska E.A."/>
            <person name="Lander E.S."/>
            <person name="Venkatesh B."/>
            <person name="Fernald R.D."/>
            <person name="Meyer A."/>
            <person name="Ponting C.P."/>
            <person name="Streelman J.T."/>
            <person name="Lindblad-Toh K."/>
            <person name="Seehausen O."/>
            <person name="Di Palma F."/>
        </authorList>
    </citation>
    <scope>NUCLEOTIDE SEQUENCE</scope>
</reference>
<reference evidence="8" key="2">
    <citation type="submission" date="2025-08" db="UniProtKB">
        <authorList>
            <consortium name="Ensembl"/>
        </authorList>
    </citation>
    <scope>IDENTIFICATION</scope>
</reference>